<gene>
    <name evidence="1" type="ORF">SAMN06269250_4764</name>
</gene>
<dbReference type="EMBL" id="OCNH01000004">
    <property type="protein sequence ID" value="SOD95164.1"/>
    <property type="molecule type" value="Genomic_DNA"/>
</dbReference>
<accession>A0A286GJJ7</accession>
<dbReference type="RefSeq" id="WP_097129045.1">
    <property type="nucleotide sequence ID" value="NZ_OCNH01000004.1"/>
</dbReference>
<sequence>MASPSLLTSVYAESPEAWRQWLAENYATETSVWLAIYKKASGRPSVTYDEAVDEALCFGWIDSSARKGDADHYFQFFARRNPKSNWSGVNKAKVAKLIQAGKMTEAGRAMVNLAKQTGTWTALDEVENLICPPDLTEEFDKNPTAKGCFDAFPKSVKRGILEWLLNAKTAATRAKRIREIVTRAERNERANQYVPKPK</sequence>
<dbReference type="Pfam" id="PF13376">
    <property type="entry name" value="OmdA"/>
    <property type="match status" value="1"/>
</dbReference>
<dbReference type="Proteomes" id="UP000219452">
    <property type="component" value="Unassembled WGS sequence"/>
</dbReference>
<organism evidence="1 2">
    <name type="scientific">Spirosoma fluviale</name>
    <dbReference type="NCBI Taxonomy" id="1597977"/>
    <lineage>
        <taxon>Bacteria</taxon>
        <taxon>Pseudomonadati</taxon>
        <taxon>Bacteroidota</taxon>
        <taxon>Cytophagia</taxon>
        <taxon>Cytophagales</taxon>
        <taxon>Cytophagaceae</taxon>
        <taxon>Spirosoma</taxon>
    </lineage>
</organism>
<protein>
    <submittedName>
        <fullName evidence="1">Uncharacterized conserved protein YdeI, YjbR/CyaY-like superfamily, DUF1801 family</fullName>
    </submittedName>
</protein>
<evidence type="ECO:0000313" key="1">
    <source>
        <dbReference type="EMBL" id="SOD95164.1"/>
    </source>
</evidence>
<dbReference type="AlphaFoldDB" id="A0A286GJJ7"/>
<dbReference type="OrthoDB" id="9796999at2"/>
<keyword evidence="2" id="KW-1185">Reference proteome</keyword>
<reference evidence="2" key="1">
    <citation type="submission" date="2017-09" db="EMBL/GenBank/DDBJ databases">
        <authorList>
            <person name="Varghese N."/>
            <person name="Submissions S."/>
        </authorList>
    </citation>
    <scope>NUCLEOTIDE SEQUENCE [LARGE SCALE GENOMIC DNA]</scope>
    <source>
        <strain evidence="2">DSM 29961</strain>
    </source>
</reference>
<evidence type="ECO:0000313" key="2">
    <source>
        <dbReference type="Proteomes" id="UP000219452"/>
    </source>
</evidence>
<name>A0A286GJJ7_9BACT</name>
<proteinExistence type="predicted"/>